<evidence type="ECO:0000256" key="4">
    <source>
        <dbReference type="ARBA" id="ARBA00022481"/>
    </source>
</evidence>
<evidence type="ECO:0000256" key="1">
    <source>
        <dbReference type="ARBA" id="ARBA00004377"/>
    </source>
</evidence>
<sequence>MKRQRGYSLLEVIVAFALLAGALALLLGALSGAARQVGEADDAGRAALHAQSLIDQLGIGTPLRPGRSQGAFEGGRYRWTLQIAPWRDPAVADAAQPRDPAAPRLLEISLSVEWRSGGRPRRLDVHTLRRVAAQPLGTF</sequence>
<evidence type="ECO:0000256" key="6">
    <source>
        <dbReference type="ARBA" id="ARBA00022692"/>
    </source>
</evidence>
<reference evidence="9" key="1">
    <citation type="journal article" date="2014" name="Int. J. Syst. Evol. Microbiol.">
        <title>Complete genome sequence of Corynebacterium casei LMG S-19264T (=DSM 44701T), isolated from a smear-ripened cheese.</title>
        <authorList>
            <consortium name="US DOE Joint Genome Institute (JGI-PGF)"/>
            <person name="Walter F."/>
            <person name="Albersmeier A."/>
            <person name="Kalinowski J."/>
            <person name="Ruckert C."/>
        </authorList>
    </citation>
    <scope>NUCLEOTIDE SEQUENCE</scope>
    <source>
        <strain evidence="9">KCTC 32020</strain>
    </source>
</reference>
<evidence type="ECO:0000313" key="10">
    <source>
        <dbReference type="Proteomes" id="UP000636453"/>
    </source>
</evidence>
<reference evidence="9" key="2">
    <citation type="submission" date="2020-09" db="EMBL/GenBank/DDBJ databases">
        <authorList>
            <person name="Sun Q."/>
            <person name="Kim S."/>
        </authorList>
    </citation>
    <scope>NUCLEOTIDE SEQUENCE</scope>
    <source>
        <strain evidence="9">KCTC 32020</strain>
    </source>
</reference>
<dbReference type="Pfam" id="PF07963">
    <property type="entry name" value="N_methyl"/>
    <property type="match status" value="1"/>
</dbReference>
<keyword evidence="10" id="KW-1185">Reference proteome</keyword>
<dbReference type="GO" id="GO:0015627">
    <property type="term" value="C:type II protein secretion system complex"/>
    <property type="evidence" value="ECO:0007669"/>
    <property type="project" value="InterPro"/>
</dbReference>
<keyword evidence="6" id="KW-0812">Transmembrane</keyword>
<keyword evidence="3" id="KW-1003">Cell membrane</keyword>
<evidence type="ECO:0000256" key="8">
    <source>
        <dbReference type="ARBA" id="ARBA00023136"/>
    </source>
</evidence>
<accession>A0A919DBF5</accession>
<evidence type="ECO:0000256" key="2">
    <source>
        <dbReference type="ARBA" id="ARBA00008358"/>
    </source>
</evidence>
<name>A0A919DBF5_9GAMM</name>
<keyword evidence="4" id="KW-0488">Methylation</keyword>
<dbReference type="InterPro" id="IPR010052">
    <property type="entry name" value="T2SS_protein-GspI"/>
</dbReference>
<proteinExistence type="inferred from homology"/>
<evidence type="ECO:0000313" key="9">
    <source>
        <dbReference type="EMBL" id="GHE29829.1"/>
    </source>
</evidence>
<dbReference type="GO" id="GO:0005886">
    <property type="term" value="C:plasma membrane"/>
    <property type="evidence" value="ECO:0007669"/>
    <property type="project" value="UniProtKB-SubCell"/>
</dbReference>
<dbReference type="OrthoDB" id="7864109at2"/>
<dbReference type="NCBIfam" id="NF047828">
    <property type="entry name" value="T3SSXpsI"/>
    <property type="match status" value="1"/>
</dbReference>
<comment type="similarity">
    <text evidence="2">Belongs to the GSP I family.</text>
</comment>
<comment type="caution">
    <text evidence="9">The sequence shown here is derived from an EMBL/GenBank/DDBJ whole genome shotgun (WGS) entry which is preliminary data.</text>
</comment>
<organism evidence="9 10">
    <name type="scientific">Vulcaniibacterium thermophilum</name>
    <dbReference type="NCBI Taxonomy" id="1169913"/>
    <lineage>
        <taxon>Bacteria</taxon>
        <taxon>Pseudomonadati</taxon>
        <taxon>Pseudomonadota</taxon>
        <taxon>Gammaproteobacteria</taxon>
        <taxon>Lysobacterales</taxon>
        <taxon>Lysobacteraceae</taxon>
        <taxon>Vulcaniibacterium</taxon>
    </lineage>
</organism>
<comment type="subcellular location">
    <subcellularLocation>
        <location evidence="1">Cell inner membrane</location>
        <topology evidence="1">Single-pass membrane protein</topology>
    </subcellularLocation>
</comment>
<dbReference type="RefSeq" id="WP_146474232.1">
    <property type="nucleotide sequence ID" value="NZ_BNCF01000004.1"/>
</dbReference>
<dbReference type="InterPro" id="IPR012902">
    <property type="entry name" value="N_methyl_site"/>
</dbReference>
<evidence type="ECO:0000256" key="3">
    <source>
        <dbReference type="ARBA" id="ARBA00022475"/>
    </source>
</evidence>
<evidence type="ECO:0000256" key="5">
    <source>
        <dbReference type="ARBA" id="ARBA00022519"/>
    </source>
</evidence>
<dbReference type="AlphaFoldDB" id="A0A919DBF5"/>
<dbReference type="Proteomes" id="UP000636453">
    <property type="component" value="Unassembled WGS sequence"/>
</dbReference>
<evidence type="ECO:0000256" key="7">
    <source>
        <dbReference type="ARBA" id="ARBA00022989"/>
    </source>
</evidence>
<dbReference type="PANTHER" id="PTHR38779">
    <property type="entry name" value="TYPE II SECRETION SYSTEM PROTEIN I-RELATED"/>
    <property type="match status" value="1"/>
</dbReference>
<keyword evidence="8" id="KW-0472">Membrane</keyword>
<dbReference type="EMBL" id="BNCF01000004">
    <property type="protein sequence ID" value="GHE29829.1"/>
    <property type="molecule type" value="Genomic_DNA"/>
</dbReference>
<dbReference type="PANTHER" id="PTHR38779:SF2">
    <property type="entry name" value="TYPE II SECRETION SYSTEM PROTEIN I-RELATED"/>
    <property type="match status" value="1"/>
</dbReference>
<dbReference type="PROSITE" id="PS00409">
    <property type="entry name" value="PROKAR_NTER_METHYL"/>
    <property type="match status" value="1"/>
</dbReference>
<gene>
    <name evidence="9" type="primary">xpsI</name>
    <name evidence="9" type="ORF">GCM10007167_09590</name>
</gene>
<dbReference type="GO" id="GO:0015628">
    <property type="term" value="P:protein secretion by the type II secretion system"/>
    <property type="evidence" value="ECO:0007669"/>
    <property type="project" value="InterPro"/>
</dbReference>
<protein>
    <submittedName>
        <fullName evidence="9">Type II secretion system protein I</fullName>
    </submittedName>
</protein>
<keyword evidence="7" id="KW-1133">Transmembrane helix</keyword>
<keyword evidence="5" id="KW-0997">Cell inner membrane</keyword>